<name>A0ACC2UCI9_9FUNG</name>
<evidence type="ECO:0000313" key="2">
    <source>
        <dbReference type="Proteomes" id="UP001165960"/>
    </source>
</evidence>
<sequence length="189" mass="22612">MFCESDMDLFHRLEIDATQYTGRSRTRQDSHLFDVCNSKYYLQDVVNEIMEFFITQKVFSCVTEFLGDHPSLAGITTDITDEDHDLIGRVMYFLKSIKTAPFDPKKFRPQPEVSNPLDIHDPKDKVFALAYDFIERIYQKDYFYVQFLRTYSNKDLHKLDVNLGFHIKYWPFWFVYFYGGHSRIQNISY</sequence>
<reference evidence="1" key="1">
    <citation type="submission" date="2022-04" db="EMBL/GenBank/DDBJ databases">
        <title>Genome of the entomopathogenic fungus Entomophthora muscae.</title>
        <authorList>
            <person name="Elya C."/>
            <person name="Lovett B.R."/>
            <person name="Lee E."/>
            <person name="Macias A.M."/>
            <person name="Hajek A.E."/>
            <person name="De Bivort B.L."/>
            <person name="Kasson M.T."/>
            <person name="De Fine Licht H.H."/>
            <person name="Stajich J.E."/>
        </authorList>
    </citation>
    <scope>NUCLEOTIDE SEQUENCE</scope>
    <source>
        <strain evidence="1">Berkeley</strain>
    </source>
</reference>
<comment type="caution">
    <text evidence="1">The sequence shown here is derived from an EMBL/GenBank/DDBJ whole genome shotgun (WGS) entry which is preliminary data.</text>
</comment>
<organism evidence="1 2">
    <name type="scientific">Entomophthora muscae</name>
    <dbReference type="NCBI Taxonomy" id="34485"/>
    <lineage>
        <taxon>Eukaryota</taxon>
        <taxon>Fungi</taxon>
        <taxon>Fungi incertae sedis</taxon>
        <taxon>Zoopagomycota</taxon>
        <taxon>Entomophthoromycotina</taxon>
        <taxon>Entomophthoromycetes</taxon>
        <taxon>Entomophthorales</taxon>
        <taxon>Entomophthoraceae</taxon>
        <taxon>Entomophthora</taxon>
    </lineage>
</organism>
<proteinExistence type="predicted"/>
<evidence type="ECO:0000313" key="1">
    <source>
        <dbReference type="EMBL" id="KAJ9084435.1"/>
    </source>
</evidence>
<protein>
    <submittedName>
        <fullName evidence="1">Uncharacterized protein</fullName>
    </submittedName>
</protein>
<dbReference type="EMBL" id="QTSX02000843">
    <property type="protein sequence ID" value="KAJ9084435.1"/>
    <property type="molecule type" value="Genomic_DNA"/>
</dbReference>
<accession>A0ACC2UCI9</accession>
<dbReference type="Proteomes" id="UP001165960">
    <property type="component" value="Unassembled WGS sequence"/>
</dbReference>
<keyword evidence="2" id="KW-1185">Reference proteome</keyword>
<gene>
    <name evidence="1" type="ORF">DSO57_1024535</name>
</gene>